<name>A0A197KDN6_9FUNG</name>
<dbReference type="EMBL" id="KV442014">
    <property type="protein sequence ID" value="OAQ35615.1"/>
    <property type="molecule type" value="Genomic_DNA"/>
</dbReference>
<organism evidence="2 3">
    <name type="scientific">Linnemannia elongata AG-77</name>
    <dbReference type="NCBI Taxonomy" id="1314771"/>
    <lineage>
        <taxon>Eukaryota</taxon>
        <taxon>Fungi</taxon>
        <taxon>Fungi incertae sedis</taxon>
        <taxon>Mucoromycota</taxon>
        <taxon>Mortierellomycotina</taxon>
        <taxon>Mortierellomycetes</taxon>
        <taxon>Mortierellales</taxon>
        <taxon>Mortierellaceae</taxon>
        <taxon>Linnemannia</taxon>
    </lineage>
</organism>
<protein>
    <recommendedName>
        <fullName evidence="4">Transmembrane protein</fullName>
    </recommendedName>
</protein>
<feature type="transmembrane region" description="Helical" evidence="1">
    <location>
        <begin position="75"/>
        <end position="96"/>
    </location>
</feature>
<evidence type="ECO:0000256" key="1">
    <source>
        <dbReference type="SAM" id="Phobius"/>
    </source>
</evidence>
<keyword evidence="1" id="KW-1133">Transmembrane helix</keyword>
<keyword evidence="1" id="KW-0812">Transmembrane</keyword>
<accession>A0A197KDN6</accession>
<reference evidence="2 3" key="1">
    <citation type="submission" date="2016-05" db="EMBL/GenBank/DDBJ databases">
        <title>Genome sequencing reveals origins of a unique bacterial endosymbiosis in the earliest lineages of terrestrial Fungi.</title>
        <authorList>
            <consortium name="DOE Joint Genome Institute"/>
            <person name="Uehling J."/>
            <person name="Gryganskyi A."/>
            <person name="Hameed K."/>
            <person name="Tschaplinski T."/>
            <person name="Misztal P."/>
            <person name="Wu S."/>
            <person name="Desiro A."/>
            <person name="Vande Pol N."/>
            <person name="Du Z.-Y."/>
            <person name="Zienkiewicz A."/>
            <person name="Zienkiewicz K."/>
            <person name="Morin E."/>
            <person name="Tisserant E."/>
            <person name="Splivallo R."/>
            <person name="Hainaut M."/>
            <person name="Henrissat B."/>
            <person name="Ohm R."/>
            <person name="Kuo A."/>
            <person name="Yan J."/>
            <person name="Lipzen A."/>
            <person name="Nolan M."/>
            <person name="Labutti K."/>
            <person name="Barry K."/>
            <person name="Goldstein A."/>
            <person name="Labbe J."/>
            <person name="Schadt C."/>
            <person name="Tuskan G."/>
            <person name="Grigoriev I."/>
            <person name="Martin F."/>
            <person name="Vilgalys R."/>
            <person name="Bonito G."/>
        </authorList>
    </citation>
    <scope>NUCLEOTIDE SEQUENCE [LARGE SCALE GENOMIC DNA]</scope>
    <source>
        <strain evidence="2 3">AG-77</strain>
    </source>
</reference>
<dbReference type="AlphaFoldDB" id="A0A197KDN6"/>
<sequence>MQKLHCPRSCIKNDPSFCIALSLCRFQRPLFLFTIACLCCSLRRSLFVSHGSFFLSFLLVIMAACPSFLDRSSGFHHIAYLACIFCYSCCLFPFFFSRRSSLGRVASL</sequence>
<proteinExistence type="predicted"/>
<evidence type="ECO:0008006" key="4">
    <source>
        <dbReference type="Google" id="ProtNLM"/>
    </source>
</evidence>
<evidence type="ECO:0000313" key="3">
    <source>
        <dbReference type="Proteomes" id="UP000078512"/>
    </source>
</evidence>
<feature type="transmembrane region" description="Helical" evidence="1">
    <location>
        <begin position="51"/>
        <end position="69"/>
    </location>
</feature>
<evidence type="ECO:0000313" key="2">
    <source>
        <dbReference type="EMBL" id="OAQ35615.1"/>
    </source>
</evidence>
<gene>
    <name evidence="2" type="ORF">K457DRAFT_584735</name>
</gene>
<keyword evidence="3" id="KW-1185">Reference proteome</keyword>
<keyword evidence="1" id="KW-0472">Membrane</keyword>
<dbReference type="Proteomes" id="UP000078512">
    <property type="component" value="Unassembled WGS sequence"/>
</dbReference>